<reference evidence="1 2" key="1">
    <citation type="journal article" date="2018" name="Mol. Biol. Evol.">
        <title>Broad Genomic Sampling Reveals a Smut Pathogenic Ancestry of the Fungal Clade Ustilaginomycotina.</title>
        <authorList>
            <person name="Kijpornyongpan T."/>
            <person name="Mondo S.J."/>
            <person name="Barry K."/>
            <person name="Sandor L."/>
            <person name="Lee J."/>
            <person name="Lipzen A."/>
            <person name="Pangilinan J."/>
            <person name="LaButti K."/>
            <person name="Hainaut M."/>
            <person name="Henrissat B."/>
            <person name="Grigoriev I.V."/>
            <person name="Spatafora J.W."/>
            <person name="Aime M.C."/>
        </authorList>
    </citation>
    <scope>NUCLEOTIDE SEQUENCE [LARGE SCALE GENOMIC DNA]</scope>
    <source>
        <strain evidence="1 2">SA 807</strain>
    </source>
</reference>
<proteinExistence type="predicted"/>
<protein>
    <submittedName>
        <fullName evidence="1">Ribosomal protein S5 domain 2-like protein</fullName>
    </submittedName>
</protein>
<name>A0ACD0NTU4_9BASI</name>
<sequence length="657" mass="71098">MGSGPQEARTTLVSAPGKVLIAGGYLVLDPAYPGLVISTDSRFYSYATSRRQEEKVDERGRGHHSKITVRSPQFVQAEWEYVVKPHLLEGLGDGEDGEHDGRRIEWSLEQTASSMETSGPNPFVSLALLYTIRLANELEGADHVRSVLEAHGGGLDIYVLGDNDFYSQRDTLSLTPPQAPSSEDLRSLPPFVKQTCKIKDVHKTGLGSSAAMTTSLVGCLLIHLGAAQDPLLRSESSSVTRTEDLTESTLALIHNLAQLAHCAAQGKVGSGFDVSAAVWGSQLYRRFEPAVIQSILDEGEKVTVEGETKEEEMLDRMKKRQELLPILDPHNPLWFPSPLDSASKSTHPTAIEGLVASLASEDVETAGGSVTAAKVHVPAPLQLPPGLEMVLADVDAGSNTPSLVGKVMEWRKNKKEWAAQLYSVLATSNQSLADDLLGLSLNHEEDPKAYNEALRMASKVPCKQWDDLAKQNPSDQTINGLRGLRNTLRSIRAGMRELGLRSGAPVEPDSMGNLIRYVCENVAGVVGGGVPGAGGYDALYIIYLKPPKQTDEVGEAIEKVWKERWNPTEKEEEQLGPGSFQDDGLSVGPLLSRAGHGRNKRLVDPRLVREDQVGKDPSLSVEDENDLLTGQASSPSKAGLQIENLQEVKGLKQAIGL</sequence>
<evidence type="ECO:0000313" key="2">
    <source>
        <dbReference type="Proteomes" id="UP000245626"/>
    </source>
</evidence>
<keyword evidence="2" id="KW-1185">Reference proteome</keyword>
<evidence type="ECO:0000313" key="1">
    <source>
        <dbReference type="EMBL" id="PWN49247.1"/>
    </source>
</evidence>
<organism evidence="1 2">
    <name type="scientific">Violaceomyces palustris</name>
    <dbReference type="NCBI Taxonomy" id="1673888"/>
    <lineage>
        <taxon>Eukaryota</taxon>
        <taxon>Fungi</taxon>
        <taxon>Dikarya</taxon>
        <taxon>Basidiomycota</taxon>
        <taxon>Ustilaginomycotina</taxon>
        <taxon>Ustilaginomycetes</taxon>
        <taxon>Violaceomycetales</taxon>
        <taxon>Violaceomycetaceae</taxon>
        <taxon>Violaceomyces</taxon>
    </lineage>
</organism>
<accession>A0ACD0NTU4</accession>
<gene>
    <name evidence="1" type="ORF">IE53DRAFT_346172</name>
</gene>
<dbReference type="EMBL" id="KZ820077">
    <property type="protein sequence ID" value="PWN49247.1"/>
    <property type="molecule type" value="Genomic_DNA"/>
</dbReference>
<dbReference type="Proteomes" id="UP000245626">
    <property type="component" value="Unassembled WGS sequence"/>
</dbReference>